<feature type="repeat" description="PPR" evidence="4">
    <location>
        <begin position="224"/>
        <end position="258"/>
    </location>
</feature>
<dbReference type="PROSITE" id="PS51375">
    <property type="entry name" value="PPR"/>
    <property type="match status" value="1"/>
</dbReference>
<dbReference type="PANTHER" id="PTHR45717:SF13">
    <property type="entry name" value="OS02G0796400 PROTEIN"/>
    <property type="match status" value="1"/>
</dbReference>
<evidence type="ECO:0000256" key="2">
    <source>
        <dbReference type="ARBA" id="ARBA00022737"/>
    </source>
</evidence>
<dbReference type="GO" id="GO:0003729">
    <property type="term" value="F:mRNA binding"/>
    <property type="evidence" value="ECO:0007669"/>
    <property type="project" value="UniProtKB-ARBA"/>
</dbReference>
<name>A0A0D9VM58_9ORYZ</name>
<dbReference type="PANTHER" id="PTHR45717">
    <property type="entry name" value="OS12G0527900 PROTEIN"/>
    <property type="match status" value="1"/>
</dbReference>
<evidence type="ECO:0000256" key="1">
    <source>
        <dbReference type="ARBA" id="ARBA00007626"/>
    </source>
</evidence>
<dbReference type="InterPro" id="IPR002885">
    <property type="entry name" value="PPR_rpt"/>
</dbReference>
<comment type="similarity">
    <text evidence="1">Belongs to the PPR family. P subfamily.</text>
</comment>
<keyword evidence="2" id="KW-0677">Repeat</keyword>
<dbReference type="InterPro" id="IPR011990">
    <property type="entry name" value="TPR-like_helical_dom_sf"/>
</dbReference>
<evidence type="ECO:0000313" key="5">
    <source>
        <dbReference type="EnsemblPlants" id="LPERR02G29520.1"/>
    </source>
</evidence>
<reference evidence="5 6" key="1">
    <citation type="submission" date="2012-08" db="EMBL/GenBank/DDBJ databases">
        <title>Oryza genome evolution.</title>
        <authorList>
            <person name="Wing R.A."/>
        </authorList>
    </citation>
    <scope>NUCLEOTIDE SEQUENCE</scope>
</reference>
<reference evidence="5" key="3">
    <citation type="submission" date="2015-04" db="UniProtKB">
        <authorList>
            <consortium name="EnsemblPlants"/>
        </authorList>
    </citation>
    <scope>IDENTIFICATION</scope>
</reference>
<dbReference type="GO" id="GO:0005739">
    <property type="term" value="C:mitochondrion"/>
    <property type="evidence" value="ECO:0007669"/>
    <property type="project" value="TreeGrafter"/>
</dbReference>
<evidence type="ECO:0008006" key="7">
    <source>
        <dbReference type="Google" id="ProtNLM"/>
    </source>
</evidence>
<dbReference type="AlphaFoldDB" id="A0A0D9VM58"/>
<dbReference type="eggNOG" id="KOG4197">
    <property type="taxonomic scope" value="Eukaryota"/>
</dbReference>
<protein>
    <recommendedName>
        <fullName evidence="7">Pentacotripeptide-repeat region of PRORP domain-containing protein</fullName>
    </recommendedName>
</protein>
<dbReference type="STRING" id="77586.A0A0D9VM58"/>
<organism evidence="5 6">
    <name type="scientific">Leersia perrieri</name>
    <dbReference type="NCBI Taxonomy" id="77586"/>
    <lineage>
        <taxon>Eukaryota</taxon>
        <taxon>Viridiplantae</taxon>
        <taxon>Streptophyta</taxon>
        <taxon>Embryophyta</taxon>
        <taxon>Tracheophyta</taxon>
        <taxon>Spermatophyta</taxon>
        <taxon>Magnoliopsida</taxon>
        <taxon>Liliopsida</taxon>
        <taxon>Poales</taxon>
        <taxon>Poaceae</taxon>
        <taxon>BOP clade</taxon>
        <taxon>Oryzoideae</taxon>
        <taxon>Oryzeae</taxon>
        <taxon>Oryzinae</taxon>
        <taxon>Leersia</taxon>
    </lineage>
</organism>
<dbReference type="Gene3D" id="1.25.40.10">
    <property type="entry name" value="Tetratricopeptide repeat domain"/>
    <property type="match status" value="2"/>
</dbReference>
<accession>A0A0D9VM58</accession>
<proteinExistence type="inferred from homology"/>
<evidence type="ECO:0000256" key="4">
    <source>
        <dbReference type="PROSITE-ProRule" id="PRU00708"/>
    </source>
</evidence>
<evidence type="ECO:0000256" key="3">
    <source>
        <dbReference type="ARBA" id="ARBA00022946"/>
    </source>
</evidence>
<dbReference type="EnsemblPlants" id="LPERR02G29520.1">
    <property type="protein sequence ID" value="LPERR02G29520.1"/>
    <property type="gene ID" value="LPERR02G29520"/>
</dbReference>
<reference evidence="6" key="2">
    <citation type="submission" date="2013-12" db="EMBL/GenBank/DDBJ databases">
        <authorList>
            <person name="Yu Y."/>
            <person name="Lee S."/>
            <person name="de Baynast K."/>
            <person name="Wissotski M."/>
            <person name="Liu L."/>
            <person name="Talag J."/>
            <person name="Goicoechea J."/>
            <person name="Angelova A."/>
            <person name="Jetty R."/>
            <person name="Kudrna D."/>
            <person name="Golser W."/>
            <person name="Rivera L."/>
            <person name="Zhang J."/>
            <person name="Wing R."/>
        </authorList>
    </citation>
    <scope>NUCLEOTIDE SEQUENCE</scope>
</reference>
<evidence type="ECO:0000313" key="6">
    <source>
        <dbReference type="Proteomes" id="UP000032180"/>
    </source>
</evidence>
<dbReference type="Proteomes" id="UP000032180">
    <property type="component" value="Chromosome 2"/>
</dbReference>
<keyword evidence="3" id="KW-0809">Transit peptide</keyword>
<dbReference type="SUPFAM" id="SSF48452">
    <property type="entry name" value="TPR-like"/>
    <property type="match status" value="1"/>
</dbReference>
<dbReference type="NCBIfam" id="TIGR00756">
    <property type="entry name" value="PPR"/>
    <property type="match status" value="1"/>
</dbReference>
<dbReference type="HOGENOM" id="CLU_019802_3_1_1"/>
<keyword evidence="6" id="KW-1185">Reference proteome</keyword>
<dbReference type="Pfam" id="PF13041">
    <property type="entry name" value="PPR_2"/>
    <property type="match status" value="1"/>
</dbReference>
<sequence length="316" mass="36538">MEGVLRKTRRRLEGRAKRQASALLLRSYIAERNVEKAETFMAELLSGGALCPYSCNQMLKLYIATYQYGKVLTLIDLMKRDSIGRNPMSYNIWMNACAEVFGLASVQSVFEEMLNDDKVKVDWRTYCMLANIFRKYGQNSKTLDFLRTAETKLPSTRSLGYPFIMTCYAALNDRDGVMRLWKATESVQRRIPTANYMTAMIKVGDIVPADWIYGRWEAECRTHDVRVSSLLIAAYVRSGLIEEAERLHLYMLEKGARPDHKTWEILMEGFVQSKQMDKAINAMEKGLSLLKNCHWRPPVELWRDSSLLGRRSSRRQ</sequence>
<dbReference type="Gramene" id="LPERR02G29520.1">
    <property type="protein sequence ID" value="LPERR02G29520.1"/>
    <property type="gene ID" value="LPERR02G29520"/>
</dbReference>